<proteinExistence type="inferred from homology"/>
<evidence type="ECO:0000256" key="1">
    <source>
        <dbReference type="ARBA" id="ARBA00007734"/>
    </source>
</evidence>
<dbReference type="InterPro" id="IPR008258">
    <property type="entry name" value="Transglycosylase_SLT_dom_1"/>
</dbReference>
<keyword evidence="5" id="KW-1185">Reference proteome</keyword>
<evidence type="ECO:0000259" key="3">
    <source>
        <dbReference type="Pfam" id="PF01464"/>
    </source>
</evidence>
<name>A0A562B0L0_9BURK</name>
<dbReference type="PANTHER" id="PTHR37423">
    <property type="entry name" value="SOLUBLE LYTIC MUREIN TRANSGLYCOSYLASE-RELATED"/>
    <property type="match status" value="1"/>
</dbReference>
<feature type="domain" description="Transglycosylase SLT" evidence="3">
    <location>
        <begin position="111"/>
        <end position="202"/>
    </location>
</feature>
<evidence type="ECO:0000313" key="4">
    <source>
        <dbReference type="EMBL" id="TWG78772.1"/>
    </source>
</evidence>
<evidence type="ECO:0000256" key="2">
    <source>
        <dbReference type="SAM" id="MobiDB-lite"/>
    </source>
</evidence>
<evidence type="ECO:0000313" key="5">
    <source>
        <dbReference type="Proteomes" id="UP000318141"/>
    </source>
</evidence>
<accession>A0A562B0L0</accession>
<dbReference type="PANTHER" id="PTHR37423:SF2">
    <property type="entry name" value="MEMBRANE-BOUND LYTIC MUREIN TRANSGLYCOSYLASE C"/>
    <property type="match status" value="1"/>
</dbReference>
<feature type="region of interest" description="Disordered" evidence="2">
    <location>
        <begin position="245"/>
        <end position="269"/>
    </location>
</feature>
<dbReference type="EMBL" id="VLJN01000067">
    <property type="protein sequence ID" value="TWG78772.1"/>
    <property type="molecule type" value="Genomic_DNA"/>
</dbReference>
<organism evidence="4 5">
    <name type="scientific">Cupriavidus gilardii J11</name>
    <dbReference type="NCBI Taxonomy" id="936133"/>
    <lineage>
        <taxon>Bacteria</taxon>
        <taxon>Pseudomonadati</taxon>
        <taxon>Pseudomonadota</taxon>
        <taxon>Betaproteobacteria</taxon>
        <taxon>Burkholderiales</taxon>
        <taxon>Burkholderiaceae</taxon>
        <taxon>Cupriavidus</taxon>
    </lineage>
</organism>
<dbReference type="AlphaFoldDB" id="A0A562B0L0"/>
<dbReference type="SUPFAM" id="SSF53955">
    <property type="entry name" value="Lysozyme-like"/>
    <property type="match status" value="1"/>
</dbReference>
<sequence length="269" mass="29219">MATALPHDPAAPRRAARGLAPRLAYLVAALSLAVAADGAQAGAQREEDLADAVRTALAAAIADERPARPVFASVAERLAYMKWLAEMSRRLKGRIPEAPLRDELIESVYYEAKRAGLEPSLVLGLIQVESNFRKYAISTAGARGLMQVMPFWVRTIGDGDARKLFHLQSNLRYGCTILRHYLDREGGDLFLALGRYNGSRGRAEYPNAVLAAWKRWQYSEVAVTVATSTATSAATPAAVRGHGLATDHLTRGGPRYHHTPVPARLPDPS</sequence>
<comment type="caution">
    <text evidence="4">The sequence shown here is derived from an EMBL/GenBank/DDBJ whole genome shotgun (WGS) entry which is preliminary data.</text>
</comment>
<protein>
    <submittedName>
        <fullName evidence="4">Soluble lytic murein transglycosylase-like protein</fullName>
    </submittedName>
</protein>
<dbReference type="InterPro" id="IPR023346">
    <property type="entry name" value="Lysozyme-like_dom_sf"/>
</dbReference>
<dbReference type="Pfam" id="PF01464">
    <property type="entry name" value="SLT"/>
    <property type="match status" value="1"/>
</dbReference>
<dbReference type="Gene3D" id="1.10.530.10">
    <property type="match status" value="1"/>
</dbReference>
<comment type="similarity">
    <text evidence="1">Belongs to the transglycosylase Slt family.</text>
</comment>
<reference evidence="4 5" key="1">
    <citation type="submission" date="2019-07" db="EMBL/GenBank/DDBJ databases">
        <title>Genome sequencing of lignin-degrading bacterial isolates.</title>
        <authorList>
            <person name="Gladden J."/>
        </authorList>
    </citation>
    <scope>NUCLEOTIDE SEQUENCE [LARGE SCALE GENOMIC DNA]</scope>
    <source>
        <strain evidence="4 5">J11</strain>
    </source>
</reference>
<dbReference type="Proteomes" id="UP000318141">
    <property type="component" value="Unassembled WGS sequence"/>
</dbReference>
<gene>
    <name evidence="4" type="ORF">L602_000900000760</name>
</gene>